<dbReference type="GO" id="GO:0030335">
    <property type="term" value="P:positive regulation of cell migration"/>
    <property type="evidence" value="ECO:0007669"/>
    <property type="project" value="TreeGrafter"/>
</dbReference>
<dbReference type="EMBL" id="WIXP02000005">
    <property type="protein sequence ID" value="KAF6210652.1"/>
    <property type="molecule type" value="Genomic_DNA"/>
</dbReference>
<dbReference type="PANTHER" id="PTHR11036">
    <property type="entry name" value="SEMAPHORIN"/>
    <property type="match status" value="1"/>
</dbReference>
<dbReference type="Gene3D" id="3.30.1680.10">
    <property type="entry name" value="ligand-binding face of the semaphorins, domain 2"/>
    <property type="match status" value="1"/>
</dbReference>
<evidence type="ECO:0000313" key="8">
    <source>
        <dbReference type="EMBL" id="KAF6210652.1"/>
    </source>
</evidence>
<comment type="subcellular location">
    <subcellularLocation>
        <location evidence="1">Membrane</location>
    </subcellularLocation>
</comment>
<dbReference type="GO" id="GO:0007411">
    <property type="term" value="P:axon guidance"/>
    <property type="evidence" value="ECO:0007669"/>
    <property type="project" value="TreeGrafter"/>
</dbReference>
<dbReference type="InterPro" id="IPR001627">
    <property type="entry name" value="Semap_dom"/>
</dbReference>
<evidence type="ECO:0000256" key="3">
    <source>
        <dbReference type="ARBA" id="ARBA00022902"/>
    </source>
</evidence>
<dbReference type="Proteomes" id="UP000466442">
    <property type="component" value="Linkage Group LG5"/>
</dbReference>
<dbReference type="SUPFAM" id="SSF101912">
    <property type="entry name" value="Sema domain"/>
    <property type="match status" value="1"/>
</dbReference>
<dbReference type="GO" id="GO:0045499">
    <property type="term" value="F:chemorepellent activity"/>
    <property type="evidence" value="ECO:0007669"/>
    <property type="project" value="TreeGrafter"/>
</dbReference>
<dbReference type="PANTHER" id="PTHR11036:SF131">
    <property type="entry name" value="MIP07328P"/>
    <property type="match status" value="1"/>
</dbReference>
<dbReference type="InterPro" id="IPR016201">
    <property type="entry name" value="PSI"/>
</dbReference>
<sequence>MFIRSVYTWIPTYGPNKYFPYEKLKETIKIFYGNASYTDFFILLGVDVDSILIGSRDVLFNISLANLTENVNHRLRWPSTAETRGFCEDKGLREEVCHNFIRVAAMGADGILEVCGTNSYKPLCRRYRIEGNKFEHVTETSGVGKVPHDPSRESTVVLVDGVMYSATFADLNGTDPVIYRQPVRTEMSNSKQLKDPKFIDSVSENDQVYFFFRESAIEYENCGKIVYSRVARVCKKDQGGSGNFENRWTTFMKARLNCSIRGEYPFYFNELQAISIVDTTSHKTIYGIFTTPSNSIGGSAVCAFSFGSFHKVFSGDYKGQETEDSEWLSVPENDVPTPRPGKCRNNSKSLNQDVVNFIHNHSLMDAAVLSRPPLFIKLSSKSRFVSITVDPQVKTVNGNPMDVFFMGTDDGRLFKGITRVKNVSIFSEELELFPKGVAIKTLKIARTSPPKLVVITNDYILTIPLHRCSDIGSCLECVGIQDPYCAWDPSSHACLAHNEVQDKANLVQDVLSGVHKSCPSALGGADSLIVRNPFTYFSMLTLCSFLGIIDAVTNIITNYYTIR</sequence>
<dbReference type="Pfam" id="PF01403">
    <property type="entry name" value="Sema"/>
    <property type="match status" value="1"/>
</dbReference>
<dbReference type="OrthoDB" id="9988752at2759"/>
<organism evidence="8 9">
    <name type="scientific">Apolygus lucorum</name>
    <name type="common">Small green plant bug</name>
    <name type="synonym">Lygocoris lucorum</name>
    <dbReference type="NCBI Taxonomy" id="248454"/>
    <lineage>
        <taxon>Eukaryota</taxon>
        <taxon>Metazoa</taxon>
        <taxon>Ecdysozoa</taxon>
        <taxon>Arthropoda</taxon>
        <taxon>Hexapoda</taxon>
        <taxon>Insecta</taxon>
        <taxon>Pterygota</taxon>
        <taxon>Neoptera</taxon>
        <taxon>Paraneoptera</taxon>
        <taxon>Hemiptera</taxon>
        <taxon>Heteroptera</taxon>
        <taxon>Panheteroptera</taxon>
        <taxon>Cimicomorpha</taxon>
        <taxon>Miridae</taxon>
        <taxon>Mirini</taxon>
        <taxon>Apolygus</taxon>
    </lineage>
</organism>
<keyword evidence="9" id="KW-1185">Reference proteome</keyword>
<protein>
    <submittedName>
        <fullName evidence="8">Uncharacterized protein</fullName>
    </submittedName>
</protein>
<keyword evidence="3" id="KW-0524">Neurogenesis</keyword>
<reference evidence="8" key="1">
    <citation type="journal article" date="2021" name="Mol. Ecol. Resour.">
        <title>Apolygus lucorum genome provides insights into omnivorousness and mesophyll feeding.</title>
        <authorList>
            <person name="Liu Y."/>
            <person name="Liu H."/>
            <person name="Wang H."/>
            <person name="Huang T."/>
            <person name="Liu B."/>
            <person name="Yang B."/>
            <person name="Yin L."/>
            <person name="Li B."/>
            <person name="Zhang Y."/>
            <person name="Zhang S."/>
            <person name="Jiang F."/>
            <person name="Zhang X."/>
            <person name="Ren Y."/>
            <person name="Wang B."/>
            <person name="Wang S."/>
            <person name="Lu Y."/>
            <person name="Wu K."/>
            <person name="Fan W."/>
            <person name="Wang G."/>
        </authorList>
    </citation>
    <scope>NUCLEOTIDE SEQUENCE</scope>
    <source>
        <strain evidence="8">12Hb</strain>
    </source>
</reference>
<dbReference type="AlphaFoldDB" id="A0A6A4JQL7"/>
<keyword evidence="6" id="KW-0325">Glycoprotein</keyword>
<evidence type="ECO:0000256" key="5">
    <source>
        <dbReference type="ARBA" id="ARBA00023157"/>
    </source>
</evidence>
<evidence type="ECO:0000256" key="7">
    <source>
        <dbReference type="PROSITE-ProRule" id="PRU00352"/>
    </source>
</evidence>
<evidence type="ECO:0000256" key="6">
    <source>
        <dbReference type="ARBA" id="ARBA00023180"/>
    </source>
</evidence>
<dbReference type="InterPro" id="IPR002165">
    <property type="entry name" value="Plexin_repeat"/>
</dbReference>
<comment type="caution">
    <text evidence="8">The sequence shown here is derived from an EMBL/GenBank/DDBJ whole genome shotgun (WGS) entry which is preliminary data.</text>
</comment>
<proteinExistence type="predicted"/>
<evidence type="ECO:0000256" key="4">
    <source>
        <dbReference type="ARBA" id="ARBA00023136"/>
    </source>
</evidence>
<dbReference type="InterPro" id="IPR027231">
    <property type="entry name" value="Semaphorin"/>
</dbReference>
<dbReference type="SUPFAM" id="SSF103575">
    <property type="entry name" value="Plexin repeat"/>
    <property type="match status" value="1"/>
</dbReference>
<evidence type="ECO:0000256" key="1">
    <source>
        <dbReference type="ARBA" id="ARBA00004370"/>
    </source>
</evidence>
<keyword evidence="2" id="KW-0221">Differentiation</keyword>
<dbReference type="SMART" id="SM00630">
    <property type="entry name" value="Sema"/>
    <property type="match status" value="1"/>
</dbReference>
<dbReference type="InterPro" id="IPR036352">
    <property type="entry name" value="Semap_dom_sf"/>
</dbReference>
<dbReference type="GO" id="GO:0005886">
    <property type="term" value="C:plasma membrane"/>
    <property type="evidence" value="ECO:0007669"/>
    <property type="project" value="TreeGrafter"/>
</dbReference>
<keyword evidence="4" id="KW-0472">Membrane</keyword>
<dbReference type="SMART" id="SM00423">
    <property type="entry name" value="PSI"/>
    <property type="match status" value="1"/>
</dbReference>
<dbReference type="InterPro" id="IPR015943">
    <property type="entry name" value="WD40/YVTN_repeat-like_dom_sf"/>
</dbReference>
<dbReference type="PROSITE" id="PS51004">
    <property type="entry name" value="SEMA"/>
    <property type="match status" value="1"/>
</dbReference>
<dbReference type="Pfam" id="PF01437">
    <property type="entry name" value="PSI"/>
    <property type="match status" value="1"/>
</dbReference>
<dbReference type="Gene3D" id="2.130.10.10">
    <property type="entry name" value="YVTN repeat-like/Quinoprotein amine dehydrogenase"/>
    <property type="match status" value="1"/>
</dbReference>
<evidence type="ECO:0000313" key="9">
    <source>
        <dbReference type="Proteomes" id="UP000466442"/>
    </source>
</evidence>
<gene>
    <name evidence="8" type="ORF">GE061_013759</name>
</gene>
<dbReference type="GO" id="GO:0071526">
    <property type="term" value="P:semaphorin-plexin signaling pathway"/>
    <property type="evidence" value="ECO:0007669"/>
    <property type="project" value="TreeGrafter"/>
</dbReference>
<dbReference type="GO" id="GO:0030215">
    <property type="term" value="F:semaphorin receptor binding"/>
    <property type="evidence" value="ECO:0007669"/>
    <property type="project" value="InterPro"/>
</dbReference>
<name>A0A6A4JQL7_APOLU</name>
<accession>A0A6A4JQL7</accession>
<keyword evidence="5" id="KW-1015">Disulfide bond</keyword>
<comment type="caution">
    <text evidence="7">Lacks conserved residue(s) required for the propagation of feature annotation.</text>
</comment>
<evidence type="ECO:0000256" key="2">
    <source>
        <dbReference type="ARBA" id="ARBA00022782"/>
    </source>
</evidence>